<evidence type="ECO:0000313" key="2">
    <source>
        <dbReference type="EMBL" id="CCD45114.1"/>
    </source>
</evidence>
<dbReference type="Proteomes" id="UP000008177">
    <property type="component" value="Unplaced contigs"/>
</dbReference>
<evidence type="ECO:0000313" key="3">
    <source>
        <dbReference type="Proteomes" id="UP000008177"/>
    </source>
</evidence>
<proteinExistence type="predicted"/>
<organism evidence="2 3">
    <name type="scientific">Botryotinia fuckeliana (strain T4)</name>
    <name type="common">Noble rot fungus</name>
    <name type="synonym">Botrytis cinerea</name>
    <dbReference type="NCBI Taxonomy" id="999810"/>
    <lineage>
        <taxon>Eukaryota</taxon>
        <taxon>Fungi</taxon>
        <taxon>Dikarya</taxon>
        <taxon>Ascomycota</taxon>
        <taxon>Pezizomycotina</taxon>
        <taxon>Leotiomycetes</taxon>
        <taxon>Helotiales</taxon>
        <taxon>Sclerotiniaceae</taxon>
        <taxon>Botrytis</taxon>
    </lineage>
</organism>
<feature type="region of interest" description="Disordered" evidence="1">
    <location>
        <begin position="178"/>
        <end position="199"/>
    </location>
</feature>
<feature type="compositionally biased region" description="Basic and acidic residues" evidence="1">
    <location>
        <begin position="178"/>
        <end position="189"/>
    </location>
</feature>
<name>G2XX36_BOTF4</name>
<reference evidence="3" key="1">
    <citation type="journal article" date="2011" name="PLoS Genet.">
        <title>Genomic analysis of the necrotrophic fungal pathogens Sclerotinia sclerotiorum and Botrytis cinerea.</title>
        <authorList>
            <person name="Amselem J."/>
            <person name="Cuomo C.A."/>
            <person name="van Kan J.A."/>
            <person name="Viaud M."/>
            <person name="Benito E.P."/>
            <person name="Couloux A."/>
            <person name="Coutinho P.M."/>
            <person name="de Vries R.P."/>
            <person name="Dyer P.S."/>
            <person name="Fillinger S."/>
            <person name="Fournier E."/>
            <person name="Gout L."/>
            <person name="Hahn M."/>
            <person name="Kohn L."/>
            <person name="Lapalu N."/>
            <person name="Plummer K.M."/>
            <person name="Pradier J.M."/>
            <person name="Quevillon E."/>
            <person name="Sharon A."/>
            <person name="Simon A."/>
            <person name="ten Have A."/>
            <person name="Tudzynski B."/>
            <person name="Tudzynski P."/>
            <person name="Wincker P."/>
            <person name="Andrew M."/>
            <person name="Anthouard V."/>
            <person name="Beever R.E."/>
            <person name="Beffa R."/>
            <person name="Benoit I."/>
            <person name="Bouzid O."/>
            <person name="Brault B."/>
            <person name="Chen Z."/>
            <person name="Choquer M."/>
            <person name="Collemare J."/>
            <person name="Cotton P."/>
            <person name="Danchin E.G."/>
            <person name="Da Silva C."/>
            <person name="Gautier A."/>
            <person name="Giraud C."/>
            <person name="Giraud T."/>
            <person name="Gonzalez C."/>
            <person name="Grossetete S."/>
            <person name="Guldener U."/>
            <person name="Henrissat B."/>
            <person name="Howlett B.J."/>
            <person name="Kodira C."/>
            <person name="Kretschmer M."/>
            <person name="Lappartient A."/>
            <person name="Leroch M."/>
            <person name="Levis C."/>
            <person name="Mauceli E."/>
            <person name="Neuveglise C."/>
            <person name="Oeser B."/>
            <person name="Pearson M."/>
            <person name="Poulain J."/>
            <person name="Poussereau N."/>
            <person name="Quesneville H."/>
            <person name="Rascle C."/>
            <person name="Schumacher J."/>
            <person name="Segurens B."/>
            <person name="Sexton A."/>
            <person name="Silva E."/>
            <person name="Sirven C."/>
            <person name="Soanes D.M."/>
            <person name="Talbot N.J."/>
            <person name="Templeton M."/>
            <person name="Yandava C."/>
            <person name="Yarden O."/>
            <person name="Zeng Q."/>
            <person name="Rollins J.A."/>
            <person name="Lebrun M.H."/>
            <person name="Dickman M."/>
        </authorList>
    </citation>
    <scope>NUCLEOTIDE SEQUENCE [LARGE SCALE GENOMIC DNA]</scope>
    <source>
        <strain evidence="3">T4</strain>
    </source>
</reference>
<dbReference type="AlphaFoldDB" id="G2XX36"/>
<dbReference type="OrthoDB" id="3544586at2759"/>
<feature type="compositionally biased region" description="Polar residues" evidence="1">
    <location>
        <begin position="190"/>
        <end position="199"/>
    </location>
</feature>
<dbReference type="EMBL" id="FQ790275">
    <property type="protein sequence ID" value="CCD45114.1"/>
    <property type="molecule type" value="Genomic_DNA"/>
</dbReference>
<dbReference type="Gene3D" id="2.120.10.10">
    <property type="match status" value="1"/>
</dbReference>
<dbReference type="SUPFAM" id="SSF89372">
    <property type="entry name" value="Fucose-specific lectin"/>
    <property type="match status" value="2"/>
</dbReference>
<gene>
    <name evidence="2" type="ORF">BofuT4_P008310.1</name>
</gene>
<dbReference type="HOGENOM" id="CLU_390780_0_0_1"/>
<protein>
    <recommendedName>
        <fullName evidence="4">Sialidase domain-containing protein</fullName>
    </recommendedName>
</protein>
<evidence type="ECO:0000256" key="1">
    <source>
        <dbReference type="SAM" id="MobiDB-lite"/>
    </source>
</evidence>
<dbReference type="InParanoid" id="G2XX36"/>
<accession>G2XX36</accession>
<evidence type="ECO:0008006" key="4">
    <source>
        <dbReference type="Google" id="ProtNLM"/>
    </source>
</evidence>
<sequence>MGKLTTPEERAAELRARLSGQVPNRTSRRKNRVASTLANPMFAAALHAASRDANGAELSPMEARLVRMLKTFATDEEVAGYGKMYTETKDQAGKGTLSGTIFSGVALNMNADTPYTDEDMVADAKAMASDFLAMPENKIIDITTIDTECTDSTEYMEALTGAGNGVTVFSAPDIEEKKSEPVHAEKEETGSVTPNVSNQNDITSTVAEIKLVLKRFKCHRKQDDSVFGPKNEIYWAVASGSDVRDEKNFKTDEYGSVESGDVRQMDLVYFQGAIQYHFAGHIECWEADDSAGGFYNKLVQTLKDISKFSIDAAVRANETDDWGDEYGATGKAVAILSLVALCGTLVAALLEWLTNDDDLVFRRELAFTYPALVAWSKRSNGELSFMFDGGHQGKHELWITCQATPRSKGVLAGWKVISGTGHSSPVVPGRALDGISLANFNNELCGVFRELNGRFYWTKYDGQSKKWSSPQYILFGQVGSWSRPAVATLGDRIFCLWRGFNDKLYCTSTQNGASWSLPALAAGEGGATSDGPALCGYQDRLVAVHRGTNNRVYVNYSTDGVTWTAPGVLNSSASTDKSPALFSHWGFLYCFIRNASSGSLCVSEYDRGSWTNFRDLGSRMDSAPQVALSSDGTMIVGYVSVSGSHISFKEYDSNGQWRDALSWNNVSVTGSPGMANWDGALWVYAGMTSL</sequence>